<dbReference type="GO" id="GO:0046922">
    <property type="term" value="F:peptide-O-fucosyltransferase activity"/>
    <property type="evidence" value="ECO:0000318"/>
    <property type="project" value="GO_Central"/>
</dbReference>
<evidence type="ECO:0000313" key="11">
    <source>
        <dbReference type="EMBL" id="EED91579.1"/>
    </source>
</evidence>
<dbReference type="EMBL" id="CM000643">
    <property type="protein sequence ID" value="EED91579.1"/>
    <property type="molecule type" value="Genomic_DNA"/>
</dbReference>
<dbReference type="PANTHER" id="PTHR13398:SF0">
    <property type="entry name" value="GDP-FUCOSE PROTEIN O-FUCOSYLTRANSFERASE 2"/>
    <property type="match status" value="1"/>
</dbReference>
<evidence type="ECO:0000256" key="9">
    <source>
        <dbReference type="SAM" id="MobiDB-lite"/>
    </source>
</evidence>
<dbReference type="HOGENOM" id="CLU_334213_0_0_1"/>
<dbReference type="InterPro" id="IPR019378">
    <property type="entry name" value="GDP-Fuc_O-FucTrfase"/>
</dbReference>
<keyword evidence="10" id="KW-0472">Membrane</keyword>
<feature type="compositionally biased region" description="Low complexity" evidence="9">
    <location>
        <begin position="279"/>
        <end position="292"/>
    </location>
</feature>
<dbReference type="InterPro" id="IPR045130">
    <property type="entry name" value="OFUT2-like"/>
</dbReference>
<evidence type="ECO:0000256" key="10">
    <source>
        <dbReference type="SAM" id="Phobius"/>
    </source>
</evidence>
<dbReference type="CDD" id="cd11296">
    <property type="entry name" value="O-FucT_like"/>
    <property type="match status" value="1"/>
</dbReference>
<dbReference type="GO" id="GO:0005783">
    <property type="term" value="C:endoplasmic reticulum"/>
    <property type="evidence" value="ECO:0007669"/>
    <property type="project" value="UniProtKB-SubCell"/>
</dbReference>
<dbReference type="KEGG" id="tps:THAPSDRAFT_6217"/>
<dbReference type="GO" id="GO:0006004">
    <property type="term" value="P:fucose metabolic process"/>
    <property type="evidence" value="ECO:0007669"/>
    <property type="project" value="UniProtKB-KW"/>
</dbReference>
<reference evidence="11 12" key="1">
    <citation type="journal article" date="2004" name="Science">
        <title>The genome of the diatom Thalassiosira pseudonana: ecology, evolution, and metabolism.</title>
        <authorList>
            <person name="Armbrust E.V."/>
            <person name="Berges J.A."/>
            <person name="Bowler C."/>
            <person name="Green B.R."/>
            <person name="Martinez D."/>
            <person name="Putnam N.H."/>
            <person name="Zhou S."/>
            <person name="Allen A.E."/>
            <person name="Apt K.E."/>
            <person name="Bechner M."/>
            <person name="Brzezinski M.A."/>
            <person name="Chaal B.K."/>
            <person name="Chiovitti A."/>
            <person name="Davis A.K."/>
            <person name="Demarest M.S."/>
            <person name="Detter J.C."/>
            <person name="Glavina T."/>
            <person name="Goodstein D."/>
            <person name="Hadi M.Z."/>
            <person name="Hellsten U."/>
            <person name="Hildebrand M."/>
            <person name="Jenkins B.D."/>
            <person name="Jurka J."/>
            <person name="Kapitonov V.V."/>
            <person name="Kroger N."/>
            <person name="Lau W.W."/>
            <person name="Lane T.W."/>
            <person name="Larimer F.W."/>
            <person name="Lippmeier J.C."/>
            <person name="Lucas S."/>
            <person name="Medina M."/>
            <person name="Montsant A."/>
            <person name="Obornik M."/>
            <person name="Parker M.S."/>
            <person name="Palenik B."/>
            <person name="Pazour G.J."/>
            <person name="Richardson P.M."/>
            <person name="Rynearson T.A."/>
            <person name="Saito M.A."/>
            <person name="Schwartz D.C."/>
            <person name="Thamatrakoln K."/>
            <person name="Valentin K."/>
            <person name="Vardi A."/>
            <person name="Wilkerson F.P."/>
            <person name="Rokhsar D.S."/>
        </authorList>
    </citation>
    <scope>NUCLEOTIDE SEQUENCE [LARGE SCALE GENOMIC DNA]</scope>
    <source>
        <strain evidence="11 12">CCMP1335</strain>
    </source>
</reference>
<dbReference type="PANTHER" id="PTHR13398">
    <property type="entry name" value="GDP-FUCOSE PROTEIN O-FUCOSYLTRANSFERASE 2"/>
    <property type="match status" value="1"/>
</dbReference>
<dbReference type="Gene3D" id="3.40.50.11350">
    <property type="match status" value="1"/>
</dbReference>
<dbReference type="Proteomes" id="UP000001449">
    <property type="component" value="Chromosome 6"/>
</dbReference>
<evidence type="ECO:0000313" key="12">
    <source>
        <dbReference type="Proteomes" id="UP000001449"/>
    </source>
</evidence>
<keyword evidence="12" id="KW-1185">Reference proteome</keyword>
<keyword evidence="10" id="KW-0812">Transmembrane</keyword>
<gene>
    <name evidence="11" type="ORF">THAPSDRAFT_6217</name>
</gene>
<feature type="region of interest" description="Disordered" evidence="9">
    <location>
        <begin position="271"/>
        <end position="295"/>
    </location>
</feature>
<dbReference type="AlphaFoldDB" id="B8C5W9"/>
<dbReference type="eggNOG" id="ENOG502S0D4">
    <property type="taxonomic scope" value="Eukaryota"/>
</dbReference>
<evidence type="ECO:0000256" key="2">
    <source>
        <dbReference type="ARBA" id="ARBA00004922"/>
    </source>
</evidence>
<keyword evidence="5" id="KW-0294">Fucose metabolism</keyword>
<evidence type="ECO:0000256" key="5">
    <source>
        <dbReference type="ARBA" id="ARBA00023253"/>
    </source>
</evidence>
<accession>B8C5W9</accession>
<dbReference type="GeneID" id="7442358"/>
<proteinExistence type="inferred from homology"/>
<comment type="pathway">
    <text evidence="2">Protein modification; protein glycosylation.</text>
</comment>
<dbReference type="Pfam" id="PF10250">
    <property type="entry name" value="O-FucT"/>
    <property type="match status" value="1"/>
</dbReference>
<dbReference type="PaxDb" id="35128-Thaps6217"/>
<feature type="transmembrane region" description="Helical" evidence="10">
    <location>
        <begin position="95"/>
        <end position="113"/>
    </location>
</feature>
<comment type="similarity">
    <text evidence="7">Belongs to the glycosyltransferase 68 family.</text>
</comment>
<keyword evidence="6" id="KW-0119">Carbohydrate metabolism</keyword>
<keyword evidence="10" id="KW-1133">Transmembrane helix</keyword>
<comment type="subcellular location">
    <subcellularLocation>
        <location evidence="1">Endoplasmic reticulum</location>
    </subcellularLocation>
</comment>
<name>B8C5W9_THAPS</name>
<dbReference type="InParanoid" id="B8C5W9"/>
<evidence type="ECO:0000256" key="1">
    <source>
        <dbReference type="ARBA" id="ARBA00004240"/>
    </source>
</evidence>
<evidence type="ECO:0000256" key="3">
    <source>
        <dbReference type="ARBA" id="ARBA00022679"/>
    </source>
</evidence>
<evidence type="ECO:0000256" key="8">
    <source>
        <dbReference type="ARBA" id="ARBA00026232"/>
    </source>
</evidence>
<reference evidence="11 12" key="2">
    <citation type="journal article" date="2008" name="Nature">
        <title>The Phaeodactylum genome reveals the evolutionary history of diatom genomes.</title>
        <authorList>
            <person name="Bowler C."/>
            <person name="Allen A.E."/>
            <person name="Badger J.H."/>
            <person name="Grimwood J."/>
            <person name="Jabbari K."/>
            <person name="Kuo A."/>
            <person name="Maheswari U."/>
            <person name="Martens C."/>
            <person name="Maumus F."/>
            <person name="Otillar R.P."/>
            <person name="Rayko E."/>
            <person name="Salamov A."/>
            <person name="Vandepoele K."/>
            <person name="Beszteri B."/>
            <person name="Gruber A."/>
            <person name="Heijde M."/>
            <person name="Katinka M."/>
            <person name="Mock T."/>
            <person name="Valentin K."/>
            <person name="Verret F."/>
            <person name="Berges J.A."/>
            <person name="Brownlee C."/>
            <person name="Cadoret J.P."/>
            <person name="Chiovitti A."/>
            <person name="Choi C.J."/>
            <person name="Coesel S."/>
            <person name="De Martino A."/>
            <person name="Detter J.C."/>
            <person name="Durkin C."/>
            <person name="Falciatore A."/>
            <person name="Fournet J."/>
            <person name="Haruta M."/>
            <person name="Huysman M.J."/>
            <person name="Jenkins B.D."/>
            <person name="Jiroutova K."/>
            <person name="Jorgensen R.E."/>
            <person name="Joubert Y."/>
            <person name="Kaplan A."/>
            <person name="Kroger N."/>
            <person name="Kroth P.G."/>
            <person name="La Roche J."/>
            <person name="Lindquist E."/>
            <person name="Lommer M."/>
            <person name="Martin-Jezequel V."/>
            <person name="Lopez P.J."/>
            <person name="Lucas S."/>
            <person name="Mangogna M."/>
            <person name="McGinnis K."/>
            <person name="Medlin L.K."/>
            <person name="Montsant A."/>
            <person name="Oudot-Le Secq M.P."/>
            <person name="Napoli C."/>
            <person name="Obornik M."/>
            <person name="Parker M.S."/>
            <person name="Petit J.L."/>
            <person name="Porcel B.M."/>
            <person name="Poulsen N."/>
            <person name="Robison M."/>
            <person name="Rychlewski L."/>
            <person name="Rynearson T.A."/>
            <person name="Schmutz J."/>
            <person name="Shapiro H."/>
            <person name="Siaut M."/>
            <person name="Stanley M."/>
            <person name="Sussman M.R."/>
            <person name="Taylor A.R."/>
            <person name="Vardi A."/>
            <person name="von Dassow P."/>
            <person name="Vyverman W."/>
            <person name="Willis A."/>
            <person name="Wyrwicz L.S."/>
            <person name="Rokhsar D.S."/>
            <person name="Weissenbach J."/>
            <person name="Armbrust E.V."/>
            <person name="Green B.R."/>
            <person name="Van de Peer Y."/>
            <person name="Grigoriev I.V."/>
        </authorList>
    </citation>
    <scope>NUCLEOTIDE SEQUENCE [LARGE SCALE GENOMIC DNA]</scope>
    <source>
        <strain evidence="11 12">CCMP1335</strain>
    </source>
</reference>
<protein>
    <recommendedName>
        <fullName evidence="8">GDP-fucose protein O-fucosyltransferase 2</fullName>
    </recommendedName>
</protein>
<feature type="region of interest" description="Disordered" evidence="9">
    <location>
        <begin position="1"/>
        <end position="43"/>
    </location>
</feature>
<keyword evidence="3" id="KW-0808">Transferase</keyword>
<sequence>MPKGKTVSRVRPVPRQIRDIKPKRQLPRSEQAQDPNDDWWYQFNDNDGAESSSTATPTQSLKGILMTDVSRLKQVPQVAWERFKQTPRRKKIKRIFWGMILVFALKTIFFSDLDSYSVAEEEKLMKPKSTIHHNKKMSKSFFSDEDMAEALQFSAGRLSSKKTGESDLEKAPMIMDDFGLLNGVSSRIDNAGMSGSTFQTDSMAEPKLMNQYSDVIEGESNTMNAVIQRDTLQDKMMWGKSQSQGGIGSSNIDVSQNNNVQDPIVSNEQRWGASQNTDNSGGSSNWGANSQSEMTWSDPLTKQKVESNVMGLSIVDDYIQQSPPDPMILMQEYLKQQQMQVNANLPPVQQHPFQGLRGNMIDAVVSNSLVNTYDKLSSDLNCAAHGGPFVESEYSELIYWQDIPSDATFASPYYEKQTQETVGESNLYKTKYLTFEMDSSGFNNMRLGLENIMLLAHAMGRTLVMPPKRRLTHGMLDKNSGTVVSFSNFYDIAAINVNQNGLNIISMEDFLEREALNGNLKSVVDGSPQYPPENKVKWDNSPLDPLWTYITNVTKSFEWHPNDCLLAFPASGSAEQLLFTMMTDVLTEKDGRPYPRPNDYQGKPNRVDAPTMERLRESLGGSFLWFEDWKHDVWTKRFVRDRLRYKDEIMCLAARVIKAMRSYVRLRDPVNIVGDYDAVHIRRNDFQVQFPDTQMNASQIVLEIQEFVNPGNVLFIATDEHDRSFFQPVEEVYDVKYVGDFASEMAEINPNFFGLVEQLVASRSRVFVGTFYSTFSSYIGRLRGYYSVKEKQDGYTTGGLLNTYYLPGKFKREMRLYKAIQMPFYARDYPTAWRDIDRLELPMPAQQIPRDQGRQ</sequence>
<dbReference type="Gene3D" id="3.40.50.11340">
    <property type="match status" value="1"/>
</dbReference>
<dbReference type="RefSeq" id="XP_002291472.1">
    <property type="nucleotide sequence ID" value="XM_002291436.1"/>
</dbReference>
<evidence type="ECO:0000256" key="6">
    <source>
        <dbReference type="ARBA" id="ARBA00023277"/>
    </source>
</evidence>
<evidence type="ECO:0000256" key="7">
    <source>
        <dbReference type="ARBA" id="ARBA00025803"/>
    </source>
</evidence>
<keyword evidence="4" id="KW-0256">Endoplasmic reticulum</keyword>
<evidence type="ECO:0000256" key="4">
    <source>
        <dbReference type="ARBA" id="ARBA00022824"/>
    </source>
</evidence>
<feature type="region of interest" description="Disordered" evidence="9">
    <location>
        <begin position="238"/>
        <end position="258"/>
    </location>
</feature>
<organism evidence="11 12">
    <name type="scientific">Thalassiosira pseudonana</name>
    <name type="common">Marine diatom</name>
    <name type="synonym">Cyclotella nana</name>
    <dbReference type="NCBI Taxonomy" id="35128"/>
    <lineage>
        <taxon>Eukaryota</taxon>
        <taxon>Sar</taxon>
        <taxon>Stramenopiles</taxon>
        <taxon>Ochrophyta</taxon>
        <taxon>Bacillariophyta</taxon>
        <taxon>Coscinodiscophyceae</taxon>
        <taxon>Thalassiosirophycidae</taxon>
        <taxon>Thalassiosirales</taxon>
        <taxon>Thalassiosiraceae</taxon>
        <taxon>Thalassiosira</taxon>
    </lineage>
</organism>